<dbReference type="AlphaFoldDB" id="A0A2U2J1K6"/>
<proteinExistence type="predicted"/>
<feature type="compositionally biased region" description="Basic and acidic residues" evidence="1">
    <location>
        <begin position="100"/>
        <end position="112"/>
    </location>
</feature>
<name>A0A2U2J1K6_9SPHN</name>
<sequence length="112" mass="12148">MDLDTIHPAMRRTIKESELGTLVETLLESQAMIASYVYIEMINRGLMERCEAAGRLRVLGGVVGDARQMDAQISRDLASKLIDYADAIAGGDEPAPGGDAKPRFRLIEGGRA</sequence>
<protein>
    <submittedName>
        <fullName evidence="2">Uncharacterized protein</fullName>
    </submittedName>
</protein>
<accession>A0A2U2J1K6</accession>
<reference evidence="2 3" key="1">
    <citation type="submission" date="2018-05" db="EMBL/GenBank/DDBJ databases">
        <title>Genome of Sphingosinicella humi QZX222.</title>
        <authorList>
            <person name="Qiao Z."/>
            <person name="Wang G."/>
        </authorList>
    </citation>
    <scope>NUCLEOTIDE SEQUENCE [LARGE SCALE GENOMIC DNA]</scope>
    <source>
        <strain evidence="2 3">QZX222</strain>
    </source>
</reference>
<evidence type="ECO:0000313" key="3">
    <source>
        <dbReference type="Proteomes" id="UP000245916"/>
    </source>
</evidence>
<dbReference type="Proteomes" id="UP000245916">
    <property type="component" value="Unassembled WGS sequence"/>
</dbReference>
<feature type="compositionally biased region" description="Low complexity" evidence="1">
    <location>
        <begin position="89"/>
        <end position="99"/>
    </location>
</feature>
<gene>
    <name evidence="2" type="ORF">DF286_04595</name>
</gene>
<comment type="caution">
    <text evidence="2">The sequence shown here is derived from an EMBL/GenBank/DDBJ whole genome shotgun (WGS) entry which is preliminary data.</text>
</comment>
<dbReference type="EMBL" id="QFFF01000001">
    <property type="protein sequence ID" value="PWG02225.1"/>
    <property type="molecule type" value="Genomic_DNA"/>
</dbReference>
<feature type="region of interest" description="Disordered" evidence="1">
    <location>
        <begin position="89"/>
        <end position="112"/>
    </location>
</feature>
<keyword evidence="3" id="KW-1185">Reference proteome</keyword>
<evidence type="ECO:0000313" key="2">
    <source>
        <dbReference type="EMBL" id="PWG02225.1"/>
    </source>
</evidence>
<evidence type="ECO:0000256" key="1">
    <source>
        <dbReference type="SAM" id="MobiDB-lite"/>
    </source>
</evidence>
<organism evidence="2 3">
    <name type="scientific">Allosphingosinicella humi</name>
    <dbReference type="NCBI Taxonomy" id="2068657"/>
    <lineage>
        <taxon>Bacteria</taxon>
        <taxon>Pseudomonadati</taxon>
        <taxon>Pseudomonadota</taxon>
        <taxon>Alphaproteobacteria</taxon>
        <taxon>Sphingomonadales</taxon>
        <taxon>Sphingomonadaceae</taxon>
        <taxon>Allosphingosinicella</taxon>
    </lineage>
</organism>